<organism evidence="1 2">
    <name type="scientific">Escherichia coli</name>
    <dbReference type="NCBI Taxonomy" id="562"/>
    <lineage>
        <taxon>Bacteria</taxon>
        <taxon>Pseudomonadati</taxon>
        <taxon>Pseudomonadota</taxon>
        <taxon>Gammaproteobacteria</taxon>
        <taxon>Enterobacterales</taxon>
        <taxon>Enterobacteriaceae</taxon>
        <taxon>Escherichia</taxon>
    </lineage>
</organism>
<evidence type="ECO:0000313" key="1">
    <source>
        <dbReference type="EMBL" id="STK05772.1"/>
    </source>
</evidence>
<reference evidence="1 2" key="1">
    <citation type="submission" date="2018-06" db="EMBL/GenBank/DDBJ databases">
        <authorList>
            <consortium name="Pathogen Informatics"/>
            <person name="Doyle S."/>
        </authorList>
    </citation>
    <scope>NUCLEOTIDE SEQUENCE [LARGE SCALE GENOMIC DNA]</scope>
    <source>
        <strain evidence="1 2">NCTC10865</strain>
    </source>
</reference>
<sequence length="133" mass="15681">MSVYKKCLIIFGIVAVLLTSWAFMCFPDPDISMNRYYSWLMNILIISVTGEMYVVLSVVMTILFFTNKNSTGSSKVFYCVILSVICLSISVSVYMLRYYDYILITSGCYVILFFLWVFFYFLFCTYEYILHRK</sequence>
<accession>A0A2X7G693</accession>
<dbReference type="Proteomes" id="UP000254159">
    <property type="component" value="Unassembled WGS sequence"/>
</dbReference>
<name>A0A2X7G693_ECOLX</name>
<dbReference type="AlphaFoldDB" id="A0A2X7G693"/>
<dbReference type="EMBL" id="UGCD01000003">
    <property type="protein sequence ID" value="STK05772.1"/>
    <property type="molecule type" value="Genomic_DNA"/>
</dbReference>
<protein>
    <submittedName>
        <fullName evidence="1">Uncharacterized protein</fullName>
    </submittedName>
</protein>
<gene>
    <name evidence="1" type="ORF">NCTC10865_06369</name>
</gene>
<evidence type="ECO:0000313" key="2">
    <source>
        <dbReference type="Proteomes" id="UP000254159"/>
    </source>
</evidence>
<proteinExistence type="predicted"/>